<comment type="similarity">
    <text evidence="1">Belongs to the tpcK family.</text>
</comment>
<dbReference type="InterPro" id="IPR009799">
    <property type="entry name" value="EthD_dom"/>
</dbReference>
<feature type="domain" description="EthD" evidence="2">
    <location>
        <begin position="13"/>
        <end position="116"/>
    </location>
</feature>
<keyword evidence="4" id="KW-1185">Reference proteome</keyword>
<dbReference type="OMA" id="IIYAYRK"/>
<dbReference type="Pfam" id="PF07110">
    <property type="entry name" value="EthD"/>
    <property type="match status" value="1"/>
</dbReference>
<evidence type="ECO:0000259" key="2">
    <source>
        <dbReference type="Pfam" id="PF07110"/>
    </source>
</evidence>
<reference evidence="3 4" key="1">
    <citation type="submission" date="2015-04" db="EMBL/GenBank/DDBJ databases">
        <authorList>
            <person name="Syromyatnikov M.Y."/>
            <person name="Popov V.N."/>
        </authorList>
    </citation>
    <scope>NUCLEOTIDE SEQUENCE [LARGE SCALE GENOMIC DNA]</scope>
    <source>
        <strain evidence="3">WF-38-12</strain>
    </source>
</reference>
<evidence type="ECO:0000256" key="1">
    <source>
        <dbReference type="ARBA" id="ARBA00005986"/>
    </source>
</evidence>
<organism evidence="3 4">
    <name type="scientific">Talaromyces islandicus</name>
    <name type="common">Penicillium islandicum</name>
    <dbReference type="NCBI Taxonomy" id="28573"/>
    <lineage>
        <taxon>Eukaryota</taxon>
        <taxon>Fungi</taxon>
        <taxon>Dikarya</taxon>
        <taxon>Ascomycota</taxon>
        <taxon>Pezizomycotina</taxon>
        <taxon>Eurotiomycetes</taxon>
        <taxon>Eurotiomycetidae</taxon>
        <taxon>Eurotiales</taxon>
        <taxon>Trichocomaceae</taxon>
        <taxon>Talaromyces</taxon>
        <taxon>Talaromyces sect. Islandici</taxon>
    </lineage>
</organism>
<evidence type="ECO:0000313" key="4">
    <source>
        <dbReference type="Proteomes" id="UP000054383"/>
    </source>
</evidence>
<protein>
    <recommendedName>
        <fullName evidence="2">EthD domain-containing protein</fullName>
    </recommendedName>
</protein>
<dbReference type="STRING" id="28573.A0A0U1LNS7"/>
<sequence length="135" mass="15041">MPVNVIALIYRNPNVPPEEFKIRYEAHIELIKRVAGETFPLVHRRSYLARTPGLSFAGEGEGGRPATLFAGQQSDFAFDAVVELTFENQAAFQAFSGRIYSPNVIELLGGEEGFMDRRRLGAVLVSQVVETRRAE</sequence>
<dbReference type="Proteomes" id="UP000054383">
    <property type="component" value="Unassembled WGS sequence"/>
</dbReference>
<dbReference type="AlphaFoldDB" id="A0A0U1LNS7"/>
<dbReference type="EMBL" id="CVMT01000002">
    <property type="protein sequence ID" value="CRG84842.1"/>
    <property type="molecule type" value="Genomic_DNA"/>
</dbReference>
<gene>
    <name evidence="3" type="ORF">PISL3812_02030</name>
</gene>
<dbReference type="SUPFAM" id="SSF54909">
    <property type="entry name" value="Dimeric alpha+beta barrel"/>
    <property type="match status" value="1"/>
</dbReference>
<accession>A0A0U1LNS7</accession>
<dbReference type="GO" id="GO:0016491">
    <property type="term" value="F:oxidoreductase activity"/>
    <property type="evidence" value="ECO:0007669"/>
    <property type="project" value="InterPro"/>
</dbReference>
<proteinExistence type="inferred from homology"/>
<evidence type="ECO:0000313" key="3">
    <source>
        <dbReference type="EMBL" id="CRG84842.1"/>
    </source>
</evidence>
<dbReference type="Gene3D" id="3.30.70.100">
    <property type="match status" value="1"/>
</dbReference>
<name>A0A0U1LNS7_TALIS</name>
<dbReference type="OrthoDB" id="2519291at2759"/>
<dbReference type="InterPro" id="IPR011008">
    <property type="entry name" value="Dimeric_a/b-barrel"/>
</dbReference>